<dbReference type="InterPro" id="IPR003680">
    <property type="entry name" value="Flavodoxin_fold"/>
</dbReference>
<evidence type="ECO:0000259" key="2">
    <source>
        <dbReference type="Pfam" id="PF02525"/>
    </source>
</evidence>
<protein>
    <submittedName>
        <fullName evidence="3">NAD(P)H dehydrogenase (Quinone)</fullName>
    </submittedName>
</protein>
<dbReference type="STRING" id="83771.SAMN02910357_02175"/>
<evidence type="ECO:0000313" key="3">
    <source>
        <dbReference type="EMBL" id="SKA66017.1"/>
    </source>
</evidence>
<dbReference type="Gene3D" id="3.40.50.360">
    <property type="match status" value="1"/>
</dbReference>
<dbReference type="GO" id="GO:0003955">
    <property type="term" value="F:NAD(P)H dehydrogenase (quinone) activity"/>
    <property type="evidence" value="ECO:0007669"/>
    <property type="project" value="TreeGrafter"/>
</dbReference>
<accession>A0A1T4VM55</accession>
<dbReference type="PANTHER" id="PTHR47307">
    <property type="entry name" value="GLUTATHIONE-REGULATED POTASSIUM-EFFLUX SYSTEM ANCILLARY PROTEIN KEFG"/>
    <property type="match status" value="1"/>
</dbReference>
<name>A0A1T4VM55_9GAMM</name>
<dbReference type="GO" id="GO:0009055">
    <property type="term" value="F:electron transfer activity"/>
    <property type="evidence" value="ECO:0007669"/>
    <property type="project" value="TreeGrafter"/>
</dbReference>
<gene>
    <name evidence="3" type="ORF">SAMN02745213_01741</name>
</gene>
<dbReference type="InterPro" id="IPR029039">
    <property type="entry name" value="Flavoprotein-like_sf"/>
</dbReference>
<dbReference type="Pfam" id="PF02525">
    <property type="entry name" value="Flavodoxin_2"/>
    <property type="match status" value="1"/>
</dbReference>
<dbReference type="PANTHER" id="PTHR47307:SF1">
    <property type="entry name" value="GLUTATHIONE-REGULATED POTASSIUM-EFFLUX SYSTEM ANCILLARY PROTEIN KEFG"/>
    <property type="match status" value="1"/>
</dbReference>
<keyword evidence="1" id="KW-0560">Oxidoreductase</keyword>
<feature type="domain" description="Flavodoxin-like fold" evidence="2">
    <location>
        <begin position="3"/>
        <end position="156"/>
    </location>
</feature>
<dbReference type="RefSeq" id="WP_078929121.1">
    <property type="nucleotide sequence ID" value="NZ_FUXX01000033.1"/>
</dbReference>
<evidence type="ECO:0000256" key="1">
    <source>
        <dbReference type="ARBA" id="ARBA00023002"/>
    </source>
</evidence>
<keyword evidence="4" id="KW-1185">Reference proteome</keyword>
<dbReference type="EMBL" id="FUXX01000033">
    <property type="protein sequence ID" value="SKA66017.1"/>
    <property type="molecule type" value="Genomic_DNA"/>
</dbReference>
<evidence type="ECO:0000313" key="4">
    <source>
        <dbReference type="Proteomes" id="UP000242432"/>
    </source>
</evidence>
<dbReference type="SUPFAM" id="SSF52218">
    <property type="entry name" value="Flavoproteins"/>
    <property type="match status" value="1"/>
</dbReference>
<dbReference type="GO" id="GO:0010181">
    <property type="term" value="F:FMN binding"/>
    <property type="evidence" value="ECO:0007669"/>
    <property type="project" value="TreeGrafter"/>
</dbReference>
<organism evidence="3 4">
    <name type="scientific">Succinivibrio dextrinosolvens DSM 3072</name>
    <dbReference type="NCBI Taxonomy" id="1123324"/>
    <lineage>
        <taxon>Bacteria</taxon>
        <taxon>Pseudomonadati</taxon>
        <taxon>Pseudomonadota</taxon>
        <taxon>Gammaproteobacteria</taxon>
        <taxon>Aeromonadales</taxon>
        <taxon>Succinivibrionaceae</taxon>
        <taxon>Succinivibrio</taxon>
    </lineage>
</organism>
<dbReference type="Proteomes" id="UP000242432">
    <property type="component" value="Unassembled WGS sequence"/>
</dbReference>
<proteinExistence type="predicted"/>
<sequence length="186" mass="21141">MNKVILISGHPDLKNSLSNRTILEELKKLQPEIEIRRLDELYPNYKIDIEAEQKALIDAELIIWQFPMFWYGLPALLKKWLEDVFAHGFAYGSQGTALKGKKLLISLTTGASLSNYAHGSTFSHTIEEFLIPYEEAANLCKMEYLRPIYSGGMMYIPGVSSEDSKGLIIEKAKEHALRLHEVIKSL</sequence>
<reference evidence="4" key="1">
    <citation type="submission" date="2017-02" db="EMBL/GenBank/DDBJ databases">
        <authorList>
            <person name="Varghese N."/>
            <person name="Submissions S."/>
        </authorList>
    </citation>
    <scope>NUCLEOTIDE SEQUENCE [LARGE SCALE GENOMIC DNA]</scope>
    <source>
        <strain evidence="4">DSM 3072</strain>
    </source>
</reference>
<dbReference type="InterPro" id="IPR046980">
    <property type="entry name" value="KefG/KefF"/>
</dbReference>
<dbReference type="AlphaFoldDB" id="A0A1T4VM55"/>